<feature type="domain" description="EamA" evidence="7">
    <location>
        <begin position="151"/>
        <end position="285"/>
    </location>
</feature>
<sequence length="608" mass="63541">MDIRAILALLFTMLVWGVSPVFFRSLSLALGPADHLAIRYALVGLLFTGVLIATRGWRIAKADWPRMIFVSLVGFTGYNLGSAFGFERINAGTGSLIIGTQPLLIALVGIIAASEKLTPAVIVGLFTGFAGIVFLVWNDLGVTGDATQFLTGCAMIFVSGTCWAIYAVVSKPLSQKYGSLPVTAMSVVITSIALVLLLGRPSTLATLAGMTPRNWAEMAYLVVFVTALTMVTWNYGAARLPAAAAGAFLYLVPPIGVAAGALMLGETVTGGMIIGGALIMAGVAIAQFGGRLTLGGGLAALAAVLFAVTMWGLIPVAMRYLITELNPQAAMVLRLYPAGLLAIIVCLFTGVRQIAWRDWGRIAIAALAGNLGYQILAAFGMQSVPASWTGLIFGLEPVWIALFAVVFAGDRLTPWLIGGIFVSMLGTAALMLGSTIAPSGDVSLFGLVLVTLSTMGWGIYTVVIRPASNKYGALPVACLAMAISALPMPFFVSLDFPQTLAAMNLTAWAAVGFVVVFGTFLATSAWNYALGSMDSSIAGVFLYVQPVVAAIGGILLLGEHLTWPLVLGGALIILGVAIAQFGPLIRKAAAPISKTRLSTRREPVMDPA</sequence>
<feature type="domain" description="EamA" evidence="7">
    <location>
        <begin position="445"/>
        <end position="578"/>
    </location>
</feature>
<name>A0A2W2AJK1_9HYPH</name>
<comment type="caution">
    <text evidence="8">The sequence shown here is derived from an EMBL/GenBank/DDBJ whole genome shotgun (WGS) entry which is preliminary data.</text>
</comment>
<feature type="transmembrane region" description="Helical" evidence="6">
    <location>
        <begin position="36"/>
        <end position="54"/>
    </location>
</feature>
<feature type="transmembrane region" description="Helical" evidence="6">
    <location>
        <begin position="362"/>
        <end position="381"/>
    </location>
</feature>
<feature type="transmembrane region" description="Helical" evidence="6">
    <location>
        <begin position="242"/>
        <end position="262"/>
    </location>
</feature>
<feature type="domain" description="EamA" evidence="7">
    <location>
        <begin position="301"/>
        <end position="430"/>
    </location>
</feature>
<feature type="transmembrane region" description="Helical" evidence="6">
    <location>
        <begin position="268"/>
        <end position="286"/>
    </location>
</feature>
<feature type="transmembrane region" description="Helical" evidence="6">
    <location>
        <begin position="442"/>
        <end position="464"/>
    </location>
</feature>
<evidence type="ECO:0000256" key="2">
    <source>
        <dbReference type="ARBA" id="ARBA00022475"/>
    </source>
</evidence>
<evidence type="ECO:0000256" key="3">
    <source>
        <dbReference type="ARBA" id="ARBA00022692"/>
    </source>
</evidence>
<keyword evidence="2" id="KW-1003">Cell membrane</keyword>
<feature type="transmembrane region" description="Helical" evidence="6">
    <location>
        <begin position="298"/>
        <end position="322"/>
    </location>
</feature>
<dbReference type="GO" id="GO:0005886">
    <property type="term" value="C:plasma membrane"/>
    <property type="evidence" value="ECO:0007669"/>
    <property type="project" value="UniProtKB-SubCell"/>
</dbReference>
<dbReference type="AlphaFoldDB" id="A0A2W2AJK1"/>
<evidence type="ECO:0000259" key="7">
    <source>
        <dbReference type="Pfam" id="PF00892"/>
    </source>
</evidence>
<feature type="transmembrane region" description="Helical" evidence="6">
    <location>
        <begin position="328"/>
        <end position="350"/>
    </location>
</feature>
<accession>A0A2W2AJK1</accession>
<dbReference type="PANTHER" id="PTHR32322">
    <property type="entry name" value="INNER MEMBRANE TRANSPORTER"/>
    <property type="match status" value="1"/>
</dbReference>
<evidence type="ECO:0000256" key="5">
    <source>
        <dbReference type="ARBA" id="ARBA00023136"/>
    </source>
</evidence>
<proteinExistence type="predicted"/>
<dbReference type="Pfam" id="PF00892">
    <property type="entry name" value="EamA"/>
    <property type="match status" value="4"/>
</dbReference>
<dbReference type="PANTHER" id="PTHR32322:SF18">
    <property type="entry name" value="S-ADENOSYLMETHIONINE_S-ADENOSYLHOMOCYSTEINE TRANSPORTER"/>
    <property type="match status" value="1"/>
</dbReference>
<dbReference type="RefSeq" id="WP_111200001.1">
    <property type="nucleotide sequence ID" value="NZ_QKVK01000010.1"/>
</dbReference>
<organism evidence="8 9">
    <name type="scientific">Aestuariivirga litoralis</name>
    <dbReference type="NCBI Taxonomy" id="2650924"/>
    <lineage>
        <taxon>Bacteria</taxon>
        <taxon>Pseudomonadati</taxon>
        <taxon>Pseudomonadota</taxon>
        <taxon>Alphaproteobacteria</taxon>
        <taxon>Hyphomicrobiales</taxon>
        <taxon>Aestuariivirgaceae</taxon>
        <taxon>Aestuariivirga</taxon>
    </lineage>
</organism>
<evidence type="ECO:0000256" key="1">
    <source>
        <dbReference type="ARBA" id="ARBA00004651"/>
    </source>
</evidence>
<keyword evidence="5 6" id="KW-0472">Membrane</keyword>
<dbReference type="SUPFAM" id="SSF103481">
    <property type="entry name" value="Multidrug resistance efflux transporter EmrE"/>
    <property type="match status" value="4"/>
</dbReference>
<comment type="subcellular location">
    <subcellularLocation>
        <location evidence="1">Cell membrane</location>
        <topology evidence="1">Multi-pass membrane protein</topology>
    </subcellularLocation>
</comment>
<feature type="transmembrane region" description="Helical" evidence="6">
    <location>
        <begin position="218"/>
        <end position="235"/>
    </location>
</feature>
<evidence type="ECO:0000313" key="9">
    <source>
        <dbReference type="Proteomes" id="UP000248795"/>
    </source>
</evidence>
<protein>
    <recommendedName>
        <fullName evidence="7">EamA domain-containing protein</fullName>
    </recommendedName>
</protein>
<reference evidence="9" key="1">
    <citation type="submission" date="2018-06" db="EMBL/GenBank/DDBJ databases">
        <title>Aestuariibacter litoralis strain KCTC 52945T.</title>
        <authorList>
            <person name="Li X."/>
            <person name="Salam N."/>
            <person name="Li J.-L."/>
            <person name="Chen Y.-M."/>
            <person name="Yang Z.-W."/>
            <person name="Zhang L.-Y."/>
            <person name="Han M.-X."/>
            <person name="Xiao M."/>
            <person name="Li W.-J."/>
        </authorList>
    </citation>
    <scope>NUCLEOTIDE SEQUENCE [LARGE SCALE GENOMIC DNA]</scope>
    <source>
        <strain evidence="9">KCTC 52945</strain>
    </source>
</reference>
<evidence type="ECO:0000256" key="4">
    <source>
        <dbReference type="ARBA" id="ARBA00022989"/>
    </source>
</evidence>
<keyword evidence="9" id="KW-1185">Reference proteome</keyword>
<feature type="transmembrane region" description="Helical" evidence="6">
    <location>
        <begin position="415"/>
        <end position="436"/>
    </location>
</feature>
<keyword evidence="3 6" id="KW-0812">Transmembrane</keyword>
<dbReference type="EMBL" id="QKVK01000010">
    <property type="protein sequence ID" value="PZF75481.1"/>
    <property type="molecule type" value="Genomic_DNA"/>
</dbReference>
<feature type="domain" description="EamA" evidence="7">
    <location>
        <begin position="5"/>
        <end position="136"/>
    </location>
</feature>
<feature type="transmembrane region" description="Helical" evidence="6">
    <location>
        <begin position="471"/>
        <end position="493"/>
    </location>
</feature>
<dbReference type="InterPro" id="IPR050638">
    <property type="entry name" value="AA-Vitamin_Transporters"/>
</dbReference>
<feature type="transmembrane region" description="Helical" evidence="6">
    <location>
        <begin position="537"/>
        <end position="557"/>
    </location>
</feature>
<evidence type="ECO:0000313" key="8">
    <source>
        <dbReference type="EMBL" id="PZF75481.1"/>
    </source>
</evidence>
<feature type="transmembrane region" description="Helical" evidence="6">
    <location>
        <begin position="149"/>
        <end position="168"/>
    </location>
</feature>
<dbReference type="InterPro" id="IPR000620">
    <property type="entry name" value="EamA_dom"/>
</dbReference>
<feature type="transmembrane region" description="Helical" evidence="6">
    <location>
        <begin position="92"/>
        <end position="113"/>
    </location>
</feature>
<feature type="transmembrane region" description="Helical" evidence="6">
    <location>
        <begin position="180"/>
        <end position="198"/>
    </location>
</feature>
<evidence type="ECO:0000256" key="6">
    <source>
        <dbReference type="SAM" id="Phobius"/>
    </source>
</evidence>
<feature type="transmembrane region" description="Helical" evidence="6">
    <location>
        <begin position="505"/>
        <end position="530"/>
    </location>
</feature>
<dbReference type="Proteomes" id="UP000248795">
    <property type="component" value="Unassembled WGS sequence"/>
</dbReference>
<feature type="transmembrane region" description="Helical" evidence="6">
    <location>
        <begin position="66"/>
        <end position="86"/>
    </location>
</feature>
<feature type="transmembrane region" description="Helical" evidence="6">
    <location>
        <begin position="387"/>
        <end position="408"/>
    </location>
</feature>
<gene>
    <name evidence="8" type="ORF">DK847_18365</name>
</gene>
<keyword evidence="4 6" id="KW-1133">Transmembrane helix</keyword>
<feature type="transmembrane region" description="Helical" evidence="6">
    <location>
        <begin position="120"/>
        <end position="137"/>
    </location>
</feature>
<dbReference type="InterPro" id="IPR037185">
    <property type="entry name" value="EmrE-like"/>
</dbReference>
<feature type="transmembrane region" description="Helical" evidence="6">
    <location>
        <begin position="563"/>
        <end position="585"/>
    </location>
</feature>
<dbReference type="Gene3D" id="1.10.3730.20">
    <property type="match status" value="1"/>
</dbReference>